<dbReference type="CDD" id="cd05233">
    <property type="entry name" value="SDR_c"/>
    <property type="match status" value="1"/>
</dbReference>
<dbReference type="AlphaFoldDB" id="A0A128A0E0"/>
<sequence>MKLSGKVAIVTGGSRGIGKATAALLAQHGASVVITSKDKTGLENTANEIKNAIAISGDIKNMTDVENVIKNTLEAFGKIDILVNNAGIFPKVKPLHEISEEEWNETIDVNLTGQFRFTKAAIPHLMKTNGCIVNVSSDAGLKSFENFEADAYTASKGALVLLTKAWAIEYAKYKIRVNCVCPGIVETDMTRPYLENEADRAMAVAEHPIGRIGIPEDVAKAIFYLVSDDSSWVTGAILPVDGGIITK</sequence>
<keyword evidence="3" id="KW-1185">Reference proteome</keyword>
<evidence type="ECO:0000256" key="1">
    <source>
        <dbReference type="ARBA" id="ARBA00006484"/>
    </source>
</evidence>
<dbReference type="InterPro" id="IPR036291">
    <property type="entry name" value="NAD(P)-bd_dom_sf"/>
</dbReference>
<gene>
    <name evidence="2" type="primary">fabG</name>
    <name evidence="2" type="ORF">NDEV_0037</name>
</gene>
<dbReference type="NCBIfam" id="NF005559">
    <property type="entry name" value="PRK07231.1"/>
    <property type="match status" value="1"/>
</dbReference>
<dbReference type="Pfam" id="PF13561">
    <property type="entry name" value="adh_short_C2"/>
    <property type="match status" value="1"/>
</dbReference>
<dbReference type="NCBIfam" id="NF009466">
    <property type="entry name" value="PRK12826.1-2"/>
    <property type="match status" value="1"/>
</dbReference>
<proteinExistence type="inferred from homology"/>
<dbReference type="PROSITE" id="PS00061">
    <property type="entry name" value="ADH_SHORT"/>
    <property type="match status" value="1"/>
</dbReference>
<evidence type="ECO:0000313" key="2">
    <source>
        <dbReference type="EMBL" id="CUR50802.1"/>
    </source>
</evidence>
<dbReference type="SUPFAM" id="SSF51735">
    <property type="entry name" value="NAD(P)-binding Rossmann-fold domains"/>
    <property type="match status" value="1"/>
</dbReference>
<protein>
    <submittedName>
        <fullName evidence="2">3-oxoacyl-[acyl-carrier-protein] reductase FabG</fullName>
        <ecNumber evidence="2">1.1.1.100</ecNumber>
    </submittedName>
</protein>
<comment type="similarity">
    <text evidence="1">Belongs to the short-chain dehydrogenases/reductases (SDR) family.</text>
</comment>
<dbReference type="InterPro" id="IPR002347">
    <property type="entry name" value="SDR_fam"/>
</dbReference>
<keyword evidence="2" id="KW-0560">Oxidoreductase</keyword>
<evidence type="ECO:0000313" key="3">
    <source>
        <dbReference type="Proteomes" id="UP000196239"/>
    </source>
</evidence>
<dbReference type="Proteomes" id="UP000196239">
    <property type="component" value="Chromosome 1"/>
</dbReference>
<dbReference type="Gene3D" id="3.40.50.720">
    <property type="entry name" value="NAD(P)-binding Rossmann-like Domain"/>
    <property type="match status" value="1"/>
</dbReference>
<dbReference type="FunFam" id="3.40.50.720:FF:000084">
    <property type="entry name" value="Short-chain dehydrogenase reductase"/>
    <property type="match status" value="1"/>
</dbReference>
<dbReference type="InterPro" id="IPR020904">
    <property type="entry name" value="Sc_DH/Rdtase_CS"/>
</dbReference>
<name>A0A128A0E0_9ARCH</name>
<dbReference type="PRINTS" id="PR00081">
    <property type="entry name" value="GDHRDH"/>
</dbReference>
<dbReference type="EC" id="1.1.1.100" evidence="2"/>
<dbReference type="PANTHER" id="PTHR42760">
    <property type="entry name" value="SHORT-CHAIN DEHYDROGENASES/REDUCTASES FAMILY MEMBER"/>
    <property type="match status" value="1"/>
</dbReference>
<dbReference type="GO" id="GO:0004316">
    <property type="term" value="F:3-oxoacyl-[acyl-carrier-protein] reductase (NADPH) activity"/>
    <property type="evidence" value="ECO:0007669"/>
    <property type="project" value="UniProtKB-EC"/>
</dbReference>
<dbReference type="PRINTS" id="PR00080">
    <property type="entry name" value="SDRFAMILY"/>
</dbReference>
<accession>A0A128A0E0</accession>
<dbReference type="KEGG" id="ndv:NDEV_0037"/>
<organism evidence="2 3">
    <name type="scientific">Nitrosotalea devaniterrae</name>
    <dbReference type="NCBI Taxonomy" id="1078905"/>
    <lineage>
        <taxon>Archaea</taxon>
        <taxon>Nitrososphaerota</taxon>
        <taxon>Nitrososphaeria</taxon>
        <taxon>Nitrosotaleales</taxon>
        <taxon>Nitrosotaleaceae</taxon>
        <taxon>Nitrosotalea</taxon>
    </lineage>
</organism>
<dbReference type="EMBL" id="LN890280">
    <property type="protein sequence ID" value="CUR50802.1"/>
    <property type="molecule type" value="Genomic_DNA"/>
</dbReference>
<reference evidence="3" key="1">
    <citation type="submission" date="2015-10" db="EMBL/GenBank/DDBJ databases">
        <authorList>
            <person name="Lehtovirta-Morley L.E."/>
            <person name="Vieille C."/>
        </authorList>
    </citation>
    <scope>NUCLEOTIDE SEQUENCE [LARGE SCALE GENOMIC DNA]</scope>
</reference>